<feature type="region of interest" description="Disordered" evidence="1">
    <location>
        <begin position="113"/>
        <end position="160"/>
    </location>
</feature>
<reference evidence="2" key="1">
    <citation type="submission" date="2016-10" db="EMBL/GenBank/DDBJ databases">
        <title>Sequence of Gallionella enrichment culture.</title>
        <authorList>
            <person name="Poehlein A."/>
            <person name="Muehling M."/>
            <person name="Daniel R."/>
        </authorList>
    </citation>
    <scope>NUCLEOTIDE SEQUENCE</scope>
</reference>
<gene>
    <name evidence="2" type="ORF">GALL_467740</name>
</gene>
<organism evidence="2">
    <name type="scientific">mine drainage metagenome</name>
    <dbReference type="NCBI Taxonomy" id="410659"/>
    <lineage>
        <taxon>unclassified sequences</taxon>
        <taxon>metagenomes</taxon>
        <taxon>ecological metagenomes</taxon>
    </lineage>
</organism>
<evidence type="ECO:0000313" key="2">
    <source>
        <dbReference type="EMBL" id="OIQ71606.1"/>
    </source>
</evidence>
<feature type="compositionally biased region" description="Basic and acidic residues" evidence="1">
    <location>
        <begin position="114"/>
        <end position="131"/>
    </location>
</feature>
<comment type="caution">
    <text evidence="2">The sequence shown here is derived from an EMBL/GenBank/DDBJ whole genome shotgun (WGS) entry which is preliminary data.</text>
</comment>
<feature type="compositionally biased region" description="Basic and acidic residues" evidence="1">
    <location>
        <begin position="306"/>
        <end position="333"/>
    </location>
</feature>
<protein>
    <submittedName>
        <fullName evidence="2">Uncharacterized protein</fullName>
    </submittedName>
</protein>
<accession>A0A1J5PJC3</accession>
<dbReference type="AlphaFoldDB" id="A0A1J5PJC3"/>
<name>A0A1J5PJC3_9ZZZZ</name>
<evidence type="ECO:0000256" key="1">
    <source>
        <dbReference type="SAM" id="MobiDB-lite"/>
    </source>
</evidence>
<feature type="region of interest" description="Disordered" evidence="1">
    <location>
        <begin position="280"/>
        <end position="338"/>
    </location>
</feature>
<sequence length="386" mass="43244">MLLEGRFHIRRDIPLVRAIGHQRVIGDQAITNTPFGLFHQIVDAGDRRVERPGTDDAHQPRNMHGIARFVIGLIGDTEGGERGGRGFGLPHRLDRGEFHLLAKARVIAAFVTQQDDRQGRGQTEGRGDGDGTARQFDMTPLQQIPRRNAQHEDRGGDVARRDSMHEFRLRDLIEHHVVKARHLHPHRHRVEGGANRVLHPAVCDEDPQSREVRADGDQPSHDHVLHLGQLVPAEEEQADKGCLKEEGHQPFDRQRRTENVADVLAIIAPVHAELELHRQAGSDAQDEVDAEQGAPELGHLTPDGAVGHDIDRLHDRDDGREAEGQRHKQEVVKSGHRKLQARELDDTDVHLSVLRMGRKDVPATHVIRGIYSALGMHDLIEIKGAW</sequence>
<feature type="compositionally biased region" description="Basic and acidic residues" evidence="1">
    <location>
        <begin position="149"/>
        <end position="160"/>
    </location>
</feature>
<proteinExistence type="predicted"/>
<dbReference type="EMBL" id="MLJW01003650">
    <property type="protein sequence ID" value="OIQ71606.1"/>
    <property type="molecule type" value="Genomic_DNA"/>
</dbReference>